<dbReference type="Pfam" id="PF00593">
    <property type="entry name" value="TonB_dep_Rec_b-barrel"/>
    <property type="match status" value="1"/>
</dbReference>
<dbReference type="NCBIfam" id="TIGR01783">
    <property type="entry name" value="TonB-siderophor"/>
    <property type="match status" value="1"/>
</dbReference>
<evidence type="ECO:0000256" key="7">
    <source>
        <dbReference type="ARBA" id="ARBA00022729"/>
    </source>
</evidence>
<dbReference type="Pfam" id="PF07715">
    <property type="entry name" value="Plug"/>
    <property type="match status" value="1"/>
</dbReference>
<feature type="domain" description="Secretin/TonB short N-terminal" evidence="17">
    <location>
        <begin position="88"/>
        <end position="139"/>
    </location>
</feature>
<gene>
    <name evidence="18" type="ORF">TALK_00670</name>
</gene>
<reference evidence="18 19" key="1">
    <citation type="submission" date="2014-03" db="EMBL/GenBank/DDBJ databases">
        <title>The draft genome sequence of Thalassospira alkalitolerans JCM 18968.</title>
        <authorList>
            <person name="Lai Q."/>
            <person name="Shao Z."/>
        </authorList>
    </citation>
    <scope>NUCLEOTIDE SEQUENCE [LARGE SCALE GENOMIC DNA]</scope>
    <source>
        <strain evidence="18 19">JCM 18968</strain>
    </source>
</reference>
<keyword evidence="6 14" id="KW-0812">Transmembrane</keyword>
<keyword evidence="8" id="KW-0408">Iron</keyword>
<comment type="subcellular location">
    <subcellularLocation>
        <location evidence="1 14">Cell outer membrane</location>
        <topology evidence="1 14">Multi-pass membrane protein</topology>
    </subcellularLocation>
</comment>
<evidence type="ECO:0000256" key="5">
    <source>
        <dbReference type="ARBA" id="ARBA00022496"/>
    </source>
</evidence>
<dbReference type="STRING" id="1293890.TALK_00670"/>
<dbReference type="OrthoDB" id="9760333at2"/>
<proteinExistence type="inferred from homology"/>
<dbReference type="GO" id="GO:0015344">
    <property type="term" value="F:siderophore uptake transmembrane transporter activity"/>
    <property type="evidence" value="ECO:0007669"/>
    <property type="project" value="TreeGrafter"/>
</dbReference>
<dbReference type="EMBL" id="JFKB01000001">
    <property type="protein sequence ID" value="OSQ50052.1"/>
    <property type="molecule type" value="Genomic_DNA"/>
</dbReference>
<dbReference type="Gene3D" id="2.170.130.10">
    <property type="entry name" value="TonB-dependent receptor, plug domain"/>
    <property type="match status" value="1"/>
</dbReference>
<comment type="similarity">
    <text evidence="2 14 15">Belongs to the TonB-dependent receptor family.</text>
</comment>
<evidence type="ECO:0000256" key="4">
    <source>
        <dbReference type="ARBA" id="ARBA00022452"/>
    </source>
</evidence>
<keyword evidence="10 15" id="KW-0798">TonB box</keyword>
<evidence type="ECO:0000256" key="2">
    <source>
        <dbReference type="ARBA" id="ARBA00009810"/>
    </source>
</evidence>
<dbReference type="Gene3D" id="2.40.170.20">
    <property type="entry name" value="TonB-dependent receptor, beta-barrel domain"/>
    <property type="match status" value="1"/>
</dbReference>
<evidence type="ECO:0000256" key="8">
    <source>
        <dbReference type="ARBA" id="ARBA00023004"/>
    </source>
</evidence>
<dbReference type="GO" id="GO:0038023">
    <property type="term" value="F:signaling receptor activity"/>
    <property type="evidence" value="ECO:0007669"/>
    <property type="project" value="InterPro"/>
</dbReference>
<keyword evidence="12" id="KW-0675">Receptor</keyword>
<dbReference type="PANTHER" id="PTHR32552">
    <property type="entry name" value="FERRICHROME IRON RECEPTOR-RELATED"/>
    <property type="match status" value="1"/>
</dbReference>
<protein>
    <recommendedName>
        <fullName evidence="17">Secretin/TonB short N-terminal domain-containing protein</fullName>
    </recommendedName>
</protein>
<dbReference type="InterPro" id="IPR010105">
    <property type="entry name" value="TonB_sidphr_rcpt"/>
</dbReference>
<comment type="caution">
    <text evidence="18">The sequence shown here is derived from an EMBL/GenBank/DDBJ whole genome shotgun (WGS) entry which is preliminary data.</text>
</comment>
<dbReference type="Gene3D" id="3.55.50.30">
    <property type="match status" value="1"/>
</dbReference>
<keyword evidence="13 14" id="KW-0998">Cell outer membrane</keyword>
<dbReference type="RefSeq" id="WP_085614853.1">
    <property type="nucleotide sequence ID" value="NZ_JFKB01000001.1"/>
</dbReference>
<name>A0A1Y2LFQ4_9PROT</name>
<dbReference type="InterPro" id="IPR011662">
    <property type="entry name" value="Secretin/TonB_short_N"/>
</dbReference>
<keyword evidence="5" id="KW-0410">Iron transport</keyword>
<keyword evidence="4 14" id="KW-1134">Transmembrane beta strand</keyword>
<keyword evidence="11 14" id="KW-0472">Membrane</keyword>
<keyword evidence="19" id="KW-1185">Reference proteome</keyword>
<evidence type="ECO:0000256" key="13">
    <source>
        <dbReference type="ARBA" id="ARBA00023237"/>
    </source>
</evidence>
<evidence type="ECO:0000256" key="11">
    <source>
        <dbReference type="ARBA" id="ARBA00023136"/>
    </source>
</evidence>
<dbReference type="PANTHER" id="PTHR32552:SF74">
    <property type="entry name" value="HYDROXAMATE SIDEROPHORE RECEPTOR FHUE"/>
    <property type="match status" value="1"/>
</dbReference>
<dbReference type="InterPro" id="IPR039426">
    <property type="entry name" value="TonB-dep_rcpt-like"/>
</dbReference>
<dbReference type="GO" id="GO:0009279">
    <property type="term" value="C:cell outer membrane"/>
    <property type="evidence" value="ECO:0007669"/>
    <property type="project" value="UniProtKB-SubCell"/>
</dbReference>
<organism evidence="18 19">
    <name type="scientific">Thalassospira alkalitolerans</name>
    <dbReference type="NCBI Taxonomy" id="1293890"/>
    <lineage>
        <taxon>Bacteria</taxon>
        <taxon>Pseudomonadati</taxon>
        <taxon>Pseudomonadota</taxon>
        <taxon>Alphaproteobacteria</taxon>
        <taxon>Rhodospirillales</taxon>
        <taxon>Thalassospiraceae</taxon>
        <taxon>Thalassospira</taxon>
    </lineage>
</organism>
<keyword evidence="7 16" id="KW-0732">Signal</keyword>
<dbReference type="InterPro" id="IPR036942">
    <property type="entry name" value="Beta-barrel_TonB_sf"/>
</dbReference>
<dbReference type="SUPFAM" id="SSF56935">
    <property type="entry name" value="Porins"/>
    <property type="match status" value="1"/>
</dbReference>
<dbReference type="GO" id="GO:0015891">
    <property type="term" value="P:siderophore transport"/>
    <property type="evidence" value="ECO:0007669"/>
    <property type="project" value="InterPro"/>
</dbReference>
<dbReference type="SMART" id="SM00965">
    <property type="entry name" value="STN"/>
    <property type="match status" value="1"/>
</dbReference>
<evidence type="ECO:0000256" key="1">
    <source>
        <dbReference type="ARBA" id="ARBA00004571"/>
    </source>
</evidence>
<evidence type="ECO:0000256" key="14">
    <source>
        <dbReference type="PROSITE-ProRule" id="PRU01360"/>
    </source>
</evidence>
<evidence type="ECO:0000259" key="17">
    <source>
        <dbReference type="SMART" id="SM00965"/>
    </source>
</evidence>
<dbReference type="InterPro" id="IPR037066">
    <property type="entry name" value="Plug_dom_sf"/>
</dbReference>
<evidence type="ECO:0000313" key="18">
    <source>
        <dbReference type="EMBL" id="OSQ50052.1"/>
    </source>
</evidence>
<feature type="signal peptide" evidence="16">
    <location>
        <begin position="1"/>
        <end position="50"/>
    </location>
</feature>
<evidence type="ECO:0000256" key="12">
    <source>
        <dbReference type="ARBA" id="ARBA00023170"/>
    </source>
</evidence>
<dbReference type="InterPro" id="IPR012910">
    <property type="entry name" value="Plug_dom"/>
</dbReference>
<evidence type="ECO:0000256" key="15">
    <source>
        <dbReference type="RuleBase" id="RU003357"/>
    </source>
</evidence>
<dbReference type="InterPro" id="IPR000531">
    <property type="entry name" value="Beta-barrel_TonB"/>
</dbReference>
<evidence type="ECO:0000256" key="9">
    <source>
        <dbReference type="ARBA" id="ARBA00023065"/>
    </source>
</evidence>
<dbReference type="AlphaFoldDB" id="A0A1Y2LFQ4"/>
<feature type="chain" id="PRO_5013322485" description="Secretin/TonB short N-terminal domain-containing protein" evidence="16">
    <location>
        <begin position="51"/>
        <end position="817"/>
    </location>
</feature>
<keyword evidence="9" id="KW-0406">Ion transport</keyword>
<evidence type="ECO:0000256" key="16">
    <source>
        <dbReference type="SAM" id="SignalP"/>
    </source>
</evidence>
<sequence>MASTWGKPVAQHAGMIGDFVGKHRFAKQLLAGTAISFAALMIAAPTNAFATELTTHSEIAQASAVFDFNIGVQSLNNALLDFAQQTGIQVFYDTAQIENLTSTAVTGRMQAATALEQLLDGSNVTYRFSNENSVTLAIINAADDTLVDPVLVEAQANNPGDPAATEGTNSLTTTVASVGSKGNETIRELPQSVSVVTAKRIEDQNFQYLDDAMRYTTGVQVLTNNNGRSSIYSRGYEIDNVQTNGVPAPYSSLDGTSPNLAMYDRIEVLRGPAGLYGGSGEPSATINLVRKQARDELSGSASVGYGSWNHYSGQGDVSVPLTEDGSVRARAVLSADYRESFVDVVENNNELGYGTLDIDVNDDTFLSVGLSHEHKDMVPSNALPTFNDNTLLDVSTSTFVGAKWNTFDNTSDDVYLDLKHQFSSDTEGKISARYSVRNVNMKYAYTRSAAAADYTAQFYALDRHVDEDAFSTDAYLNHDFDMLGYTQTVTVGSDFRYSNQDLAYSNQLLGSYSIFNNDLPEPNNAITNSQTTESSQFGTYGKIKLQTFDDVTFSFGGRSSWYNSIVTNNLTGADTSNVTEDAVFVPFAGVVYDVTDDFSTYFSYTSIFEPQNTTTTVNGEQIEPRTGKQYEVGLKGEHFGGLMNTHLSLFQIEDQNRAAQDPSNTSFSIASGEIRTRGVEAEISGEIFENLQGFLSYTYLDSKDIDQSDSDSYSSYAPKHYVTSWADYSFDQGNLDGLSIGGGVTWSDHFSYNNGVKASSYTVVDGRIGYEINDNLALALNANNILDEKYYSRVATFRTFNFYGPSRSFFLNLTGKF</sequence>
<evidence type="ECO:0000313" key="19">
    <source>
        <dbReference type="Proteomes" id="UP000193396"/>
    </source>
</evidence>
<dbReference type="Pfam" id="PF07660">
    <property type="entry name" value="STN"/>
    <property type="match status" value="1"/>
</dbReference>
<evidence type="ECO:0000256" key="10">
    <source>
        <dbReference type="ARBA" id="ARBA00023077"/>
    </source>
</evidence>
<keyword evidence="3 14" id="KW-0813">Transport</keyword>
<evidence type="ECO:0000256" key="6">
    <source>
        <dbReference type="ARBA" id="ARBA00022692"/>
    </source>
</evidence>
<dbReference type="FunFam" id="2.170.130.10:FF:000010">
    <property type="entry name" value="Ferripyoverdine receptor"/>
    <property type="match status" value="1"/>
</dbReference>
<dbReference type="Proteomes" id="UP000193396">
    <property type="component" value="Unassembled WGS sequence"/>
</dbReference>
<accession>A0A1Y2LFQ4</accession>
<dbReference type="CDD" id="cd01347">
    <property type="entry name" value="ligand_gated_channel"/>
    <property type="match status" value="1"/>
</dbReference>
<dbReference type="PROSITE" id="PS52016">
    <property type="entry name" value="TONB_DEPENDENT_REC_3"/>
    <property type="match status" value="1"/>
</dbReference>
<evidence type="ECO:0000256" key="3">
    <source>
        <dbReference type="ARBA" id="ARBA00022448"/>
    </source>
</evidence>